<keyword evidence="1" id="KW-0805">Transcription regulation</keyword>
<evidence type="ECO:0000313" key="8">
    <source>
        <dbReference type="Proteomes" id="UP000824166"/>
    </source>
</evidence>
<sequence length="219" mass="23617">MATGIKSPGTSGSQRTYDASRRRQAAEASRRTILARARELFLQQGFGATTITEIAAASAVSVESIYKNFGGKAGLVRALHAQSLLGTGGLPAEQRSDLAQVRADDPRELMEQFGRFTEEVSPLAAPISLLIRDAAATGDADMASLLKDVDDARHRRMLHNARQLIGRGLLRPGMSPEEAADIMFACTTPELFESLVLKRGWSAEQYGRFIASTLAANLL</sequence>
<evidence type="ECO:0000313" key="7">
    <source>
        <dbReference type="EMBL" id="MBU8867517.1"/>
    </source>
</evidence>
<organism evidence="7 8">
    <name type="scientific">Paenarthrobacter aromaticivorans</name>
    <dbReference type="NCBI Taxonomy" id="2849150"/>
    <lineage>
        <taxon>Bacteria</taxon>
        <taxon>Bacillati</taxon>
        <taxon>Actinomycetota</taxon>
        <taxon>Actinomycetes</taxon>
        <taxon>Micrococcales</taxon>
        <taxon>Micrococcaceae</taxon>
        <taxon>Paenarthrobacter</taxon>
    </lineage>
</organism>
<dbReference type="RefSeq" id="WP_216925630.1">
    <property type="nucleotide sequence ID" value="NZ_JAHOPC010000008.1"/>
</dbReference>
<feature type="DNA-binding region" description="H-T-H motif" evidence="4">
    <location>
        <begin position="50"/>
        <end position="69"/>
    </location>
</feature>
<feature type="compositionally biased region" description="Polar residues" evidence="5">
    <location>
        <begin position="8"/>
        <end position="17"/>
    </location>
</feature>
<evidence type="ECO:0000259" key="6">
    <source>
        <dbReference type="PROSITE" id="PS50977"/>
    </source>
</evidence>
<dbReference type="InterPro" id="IPR050109">
    <property type="entry name" value="HTH-type_TetR-like_transc_reg"/>
</dbReference>
<keyword evidence="8" id="KW-1185">Reference proteome</keyword>
<keyword evidence="2 4" id="KW-0238">DNA-binding</keyword>
<reference evidence="7 8" key="1">
    <citation type="submission" date="2021-06" db="EMBL/GenBank/DDBJ databases">
        <authorList>
            <person name="Jeong J.W."/>
        </authorList>
    </citation>
    <scope>NUCLEOTIDE SEQUENCE [LARGE SCALE GENOMIC DNA]</scope>
    <source>
        <strain evidence="7 8">MMS21-TAE1-1</strain>
    </source>
</reference>
<feature type="region of interest" description="Disordered" evidence="5">
    <location>
        <begin position="1"/>
        <end position="23"/>
    </location>
</feature>
<comment type="caution">
    <text evidence="7">The sequence shown here is derived from an EMBL/GenBank/DDBJ whole genome shotgun (WGS) entry which is preliminary data.</text>
</comment>
<accession>A0ABS6IAR2</accession>
<evidence type="ECO:0000256" key="3">
    <source>
        <dbReference type="ARBA" id="ARBA00023163"/>
    </source>
</evidence>
<evidence type="ECO:0000256" key="2">
    <source>
        <dbReference type="ARBA" id="ARBA00023125"/>
    </source>
</evidence>
<dbReference type="Proteomes" id="UP000824166">
    <property type="component" value="Unassembled WGS sequence"/>
</dbReference>
<evidence type="ECO:0000256" key="1">
    <source>
        <dbReference type="ARBA" id="ARBA00023015"/>
    </source>
</evidence>
<dbReference type="PANTHER" id="PTHR30055">
    <property type="entry name" value="HTH-TYPE TRANSCRIPTIONAL REGULATOR RUTR"/>
    <property type="match status" value="1"/>
</dbReference>
<feature type="domain" description="HTH tetR-type" evidence="6">
    <location>
        <begin position="27"/>
        <end position="87"/>
    </location>
</feature>
<protein>
    <submittedName>
        <fullName evidence="7">TetR/AcrR family transcriptional regulator</fullName>
    </submittedName>
</protein>
<gene>
    <name evidence="7" type="ORF">KSW38_14595</name>
</gene>
<dbReference type="EMBL" id="JAHOPC010000008">
    <property type="protein sequence ID" value="MBU8867517.1"/>
    <property type="molecule type" value="Genomic_DNA"/>
</dbReference>
<proteinExistence type="predicted"/>
<evidence type="ECO:0000256" key="5">
    <source>
        <dbReference type="SAM" id="MobiDB-lite"/>
    </source>
</evidence>
<dbReference type="PROSITE" id="PS50977">
    <property type="entry name" value="HTH_TETR_2"/>
    <property type="match status" value="1"/>
</dbReference>
<dbReference type="PANTHER" id="PTHR30055:SF234">
    <property type="entry name" value="HTH-TYPE TRANSCRIPTIONAL REGULATOR BETI"/>
    <property type="match status" value="1"/>
</dbReference>
<dbReference type="InterPro" id="IPR001647">
    <property type="entry name" value="HTH_TetR"/>
</dbReference>
<name>A0ABS6IAR2_9MICC</name>
<dbReference type="Pfam" id="PF00440">
    <property type="entry name" value="TetR_N"/>
    <property type="match status" value="1"/>
</dbReference>
<keyword evidence="3" id="KW-0804">Transcription</keyword>
<evidence type="ECO:0000256" key="4">
    <source>
        <dbReference type="PROSITE-ProRule" id="PRU00335"/>
    </source>
</evidence>